<dbReference type="InterPro" id="IPR036249">
    <property type="entry name" value="Thioredoxin-like_sf"/>
</dbReference>
<evidence type="ECO:0008006" key="2">
    <source>
        <dbReference type="Google" id="ProtNLM"/>
    </source>
</evidence>
<dbReference type="SUPFAM" id="SSF52833">
    <property type="entry name" value="Thioredoxin-like"/>
    <property type="match status" value="1"/>
</dbReference>
<proteinExistence type="predicted"/>
<dbReference type="AlphaFoldDB" id="W1WLQ7"/>
<name>W1WLQ7_9ZZZZ</name>
<protein>
    <recommendedName>
        <fullName evidence="2">Peroxiredoxin</fullName>
    </recommendedName>
</protein>
<accession>W1WLQ7</accession>
<feature type="non-terminal residue" evidence="1">
    <location>
        <position position="1"/>
    </location>
</feature>
<sequence length="32" mass="3659">TGRNIFEILRIIDALQKSDCDNVVTPANWLWG</sequence>
<organism evidence="1">
    <name type="scientific">human gut metagenome</name>
    <dbReference type="NCBI Taxonomy" id="408170"/>
    <lineage>
        <taxon>unclassified sequences</taxon>
        <taxon>metagenomes</taxon>
        <taxon>organismal metagenomes</taxon>
    </lineage>
</organism>
<gene>
    <name evidence="1" type="ORF">Q604_UNBC18548G0024</name>
</gene>
<reference evidence="1" key="1">
    <citation type="submission" date="2013-12" db="EMBL/GenBank/DDBJ databases">
        <title>A Varibaculum cambriense genome reconstructed from a premature infant gut community with otherwise low bacterial novelty that shifts toward anaerobic metabolism during the third week of life.</title>
        <authorList>
            <person name="Brown C.T."/>
            <person name="Sharon I."/>
            <person name="Thomas B.C."/>
            <person name="Castelle C.J."/>
            <person name="Morowitz M.J."/>
            <person name="Banfield J.F."/>
        </authorList>
    </citation>
    <scope>NUCLEOTIDE SEQUENCE</scope>
</reference>
<comment type="caution">
    <text evidence="1">The sequence shown here is derived from an EMBL/GenBank/DDBJ whole genome shotgun (WGS) entry which is preliminary data.</text>
</comment>
<dbReference type="EMBL" id="AZMM01018548">
    <property type="protein sequence ID" value="ETJ19152.1"/>
    <property type="molecule type" value="Genomic_DNA"/>
</dbReference>
<evidence type="ECO:0000313" key="1">
    <source>
        <dbReference type="EMBL" id="ETJ19152.1"/>
    </source>
</evidence>
<dbReference type="Gene3D" id="3.30.1020.10">
    <property type="entry name" value="Antioxidant, Horf6, Chain A, domain2"/>
    <property type="match status" value="1"/>
</dbReference>